<dbReference type="PROSITE" id="PS51767">
    <property type="entry name" value="PEPTIDASE_A1"/>
    <property type="match status" value="1"/>
</dbReference>
<evidence type="ECO:0000256" key="1">
    <source>
        <dbReference type="ARBA" id="ARBA00007447"/>
    </source>
</evidence>
<evidence type="ECO:0000313" key="7">
    <source>
        <dbReference type="EMBL" id="OCH85902.1"/>
    </source>
</evidence>
<keyword evidence="2 4" id="KW-0064">Aspartyl protease</keyword>
<dbReference type="EMBL" id="KV722556">
    <property type="protein sequence ID" value="OCH85902.1"/>
    <property type="molecule type" value="Genomic_DNA"/>
</dbReference>
<feature type="active site" evidence="3">
    <location>
        <position position="281"/>
    </location>
</feature>
<feature type="chain" id="PRO_5034331590" evidence="5">
    <location>
        <begin position="18"/>
        <end position="411"/>
    </location>
</feature>
<reference evidence="7 8" key="1">
    <citation type="submission" date="2016-07" db="EMBL/GenBank/DDBJ databases">
        <title>Draft genome of the white-rot fungus Obba rivulosa 3A-2.</title>
        <authorList>
            <consortium name="DOE Joint Genome Institute"/>
            <person name="Miettinen O."/>
            <person name="Riley R."/>
            <person name="Acob R."/>
            <person name="Barry K."/>
            <person name="Cullen D."/>
            <person name="De Vries R."/>
            <person name="Hainaut M."/>
            <person name="Hatakka A."/>
            <person name="Henrissat B."/>
            <person name="Hilden K."/>
            <person name="Kuo R."/>
            <person name="Labutti K."/>
            <person name="Lipzen A."/>
            <person name="Makela M.R."/>
            <person name="Sandor L."/>
            <person name="Spatafora J.W."/>
            <person name="Grigoriev I.V."/>
            <person name="Hibbett D.S."/>
        </authorList>
    </citation>
    <scope>NUCLEOTIDE SEQUENCE [LARGE SCALE GENOMIC DNA]</scope>
    <source>
        <strain evidence="7 8">3A-2</strain>
    </source>
</reference>
<dbReference type="SUPFAM" id="SSF50630">
    <property type="entry name" value="Acid proteases"/>
    <property type="match status" value="1"/>
</dbReference>
<dbReference type="InterPro" id="IPR034164">
    <property type="entry name" value="Pepsin-like_dom"/>
</dbReference>
<keyword evidence="4" id="KW-0378">Hydrolase</keyword>
<evidence type="ECO:0000256" key="2">
    <source>
        <dbReference type="ARBA" id="ARBA00022750"/>
    </source>
</evidence>
<proteinExistence type="inferred from homology"/>
<dbReference type="InterPro" id="IPR001969">
    <property type="entry name" value="Aspartic_peptidase_AS"/>
</dbReference>
<dbReference type="PANTHER" id="PTHR47966:SF51">
    <property type="entry name" value="BETA-SITE APP-CLEAVING ENZYME, ISOFORM A-RELATED"/>
    <property type="match status" value="1"/>
</dbReference>
<organism evidence="7 8">
    <name type="scientific">Obba rivulosa</name>
    <dbReference type="NCBI Taxonomy" id="1052685"/>
    <lineage>
        <taxon>Eukaryota</taxon>
        <taxon>Fungi</taxon>
        <taxon>Dikarya</taxon>
        <taxon>Basidiomycota</taxon>
        <taxon>Agaricomycotina</taxon>
        <taxon>Agaricomycetes</taxon>
        <taxon>Polyporales</taxon>
        <taxon>Gelatoporiaceae</taxon>
        <taxon>Obba</taxon>
    </lineage>
</organism>
<dbReference type="GO" id="GO:0006508">
    <property type="term" value="P:proteolysis"/>
    <property type="evidence" value="ECO:0007669"/>
    <property type="project" value="UniProtKB-KW"/>
</dbReference>
<evidence type="ECO:0000256" key="3">
    <source>
        <dbReference type="PIRSR" id="PIRSR601461-1"/>
    </source>
</evidence>
<dbReference type="Pfam" id="PF00026">
    <property type="entry name" value="Asp"/>
    <property type="match status" value="1"/>
</dbReference>
<evidence type="ECO:0000313" key="8">
    <source>
        <dbReference type="Proteomes" id="UP000250043"/>
    </source>
</evidence>
<keyword evidence="5" id="KW-0732">Signal</keyword>
<dbReference type="InterPro" id="IPR021109">
    <property type="entry name" value="Peptidase_aspartic_dom_sf"/>
</dbReference>
<dbReference type="CDD" id="cd05471">
    <property type="entry name" value="pepsin_like"/>
    <property type="match status" value="1"/>
</dbReference>
<dbReference type="Proteomes" id="UP000250043">
    <property type="component" value="Unassembled WGS sequence"/>
</dbReference>
<feature type="domain" description="Peptidase A1" evidence="6">
    <location>
        <begin position="83"/>
        <end position="401"/>
    </location>
</feature>
<dbReference type="PROSITE" id="PS00141">
    <property type="entry name" value="ASP_PROTEASE"/>
    <property type="match status" value="2"/>
</dbReference>
<protein>
    <submittedName>
        <fullName evidence="7">Aspartic peptidase A1</fullName>
    </submittedName>
</protein>
<dbReference type="InterPro" id="IPR033121">
    <property type="entry name" value="PEPTIDASE_A1"/>
</dbReference>
<feature type="signal peptide" evidence="5">
    <location>
        <begin position="1"/>
        <end position="17"/>
    </location>
</feature>
<evidence type="ECO:0000256" key="5">
    <source>
        <dbReference type="SAM" id="SignalP"/>
    </source>
</evidence>
<accession>A0A8E2DGF6</accession>
<dbReference type="Gene3D" id="2.40.70.10">
    <property type="entry name" value="Acid Proteases"/>
    <property type="match status" value="2"/>
</dbReference>
<dbReference type="GO" id="GO:0004190">
    <property type="term" value="F:aspartic-type endopeptidase activity"/>
    <property type="evidence" value="ECO:0007669"/>
    <property type="project" value="UniProtKB-KW"/>
</dbReference>
<dbReference type="PRINTS" id="PR00792">
    <property type="entry name" value="PEPSIN"/>
</dbReference>
<keyword evidence="8" id="KW-1185">Reference proteome</keyword>
<comment type="similarity">
    <text evidence="1 4">Belongs to the peptidase A1 family.</text>
</comment>
<evidence type="ECO:0000256" key="4">
    <source>
        <dbReference type="RuleBase" id="RU000454"/>
    </source>
</evidence>
<dbReference type="OrthoDB" id="660550at2759"/>
<dbReference type="AlphaFoldDB" id="A0A8E2DGF6"/>
<dbReference type="PANTHER" id="PTHR47966">
    <property type="entry name" value="BETA-SITE APP-CLEAVING ENZYME, ISOFORM A-RELATED"/>
    <property type="match status" value="1"/>
</dbReference>
<gene>
    <name evidence="7" type="ORF">OBBRIDRAFT_739044</name>
</gene>
<sequence length="411" mass="42126">MFPAVSLLLLCTLAVTAKPVVVRDSPLTLPIVRNLNLTGGATIADIDRARVQGFRDRSIAPTTGASAAAAVFNIPVTNAAVSYTATVGVGSPATDYTLIVDTGSSNTWIGAGKSYVKTSTSKSTGSSVSVEYGSGSFSGTEYTDTVTLGSLVITNQGVGVASRSSGFEGVDGILGIGPVDLTDGTLSRGGSIPTVTDNAFSQGLISAHEVGISFEPTTSESSTNGELTFGGTDSSKFTGSISFTSITTTSPAGDYVGIDQSITYGSASGTSVLSNTAGIVDTGTTLLYIATDALSRYIKAVGASSEPDEETGLYTISSANFAKLESLFFNIGSESYEFTANAQIWPRSLNSAIGGKSGTIYLVVNDIGSDTGSGLDFINGLVWLERFYFVYSAGSNEVGFATTSFTDATTN</sequence>
<name>A0A8E2DGF6_9APHY</name>
<evidence type="ECO:0000259" key="6">
    <source>
        <dbReference type="PROSITE" id="PS51767"/>
    </source>
</evidence>
<keyword evidence="4" id="KW-0645">Protease</keyword>
<feature type="active site" evidence="3">
    <location>
        <position position="101"/>
    </location>
</feature>
<dbReference type="InterPro" id="IPR001461">
    <property type="entry name" value="Aspartic_peptidase_A1"/>
</dbReference>